<evidence type="ECO:0000259" key="2">
    <source>
        <dbReference type="PROSITE" id="PS50263"/>
    </source>
</evidence>
<dbReference type="STRING" id="70996.SE18_17140"/>
<accession>A0A0P6XZB4</accession>
<feature type="domain" description="CN hydrolase" evidence="2">
    <location>
        <begin position="3"/>
        <end position="238"/>
    </location>
</feature>
<evidence type="ECO:0000313" key="4">
    <source>
        <dbReference type="Proteomes" id="UP000050277"/>
    </source>
</evidence>
<dbReference type="RefSeq" id="WP_083469973.1">
    <property type="nucleotide sequence ID" value="NZ_LGKP01000025.1"/>
</dbReference>
<dbReference type="PANTHER" id="PTHR23088">
    <property type="entry name" value="NITRILASE-RELATED"/>
    <property type="match status" value="1"/>
</dbReference>
<evidence type="ECO:0000313" key="3">
    <source>
        <dbReference type="EMBL" id="KPL85380.1"/>
    </source>
</evidence>
<dbReference type="InterPro" id="IPR001110">
    <property type="entry name" value="UPF0012_CS"/>
</dbReference>
<dbReference type="Gene3D" id="3.60.110.10">
    <property type="entry name" value="Carbon-nitrogen hydrolase"/>
    <property type="match status" value="1"/>
</dbReference>
<reference evidence="3 4" key="1">
    <citation type="submission" date="2015-07" db="EMBL/GenBank/DDBJ databases">
        <title>Whole genome sequence of Herpetosiphon geysericola DSM 7119.</title>
        <authorList>
            <person name="Hemp J."/>
            <person name="Ward L.M."/>
            <person name="Pace L.A."/>
            <person name="Fischer W.W."/>
        </authorList>
    </citation>
    <scope>NUCLEOTIDE SEQUENCE [LARGE SCALE GENOMIC DNA]</scope>
    <source>
        <strain evidence="3 4">DSM 7119</strain>
    </source>
</reference>
<dbReference type="CDD" id="cd07583">
    <property type="entry name" value="nitrilase_5"/>
    <property type="match status" value="1"/>
</dbReference>
<gene>
    <name evidence="3" type="ORF">SE18_17140</name>
</gene>
<dbReference type="OrthoDB" id="9811121at2"/>
<comment type="similarity">
    <text evidence="1">Belongs to the carbon-nitrogen hydrolase superfamily. NIT1/NIT2 family.</text>
</comment>
<keyword evidence="4" id="KW-1185">Reference proteome</keyword>
<name>A0A0P6XZB4_9CHLR</name>
<proteinExistence type="inferred from homology"/>
<protein>
    <recommendedName>
        <fullName evidence="2">CN hydrolase domain-containing protein</fullName>
    </recommendedName>
</protein>
<dbReference type="PROSITE" id="PS50263">
    <property type="entry name" value="CN_HYDROLASE"/>
    <property type="match status" value="1"/>
</dbReference>
<dbReference type="InterPro" id="IPR003010">
    <property type="entry name" value="C-N_Hydrolase"/>
</dbReference>
<comment type="caution">
    <text evidence="3">The sequence shown here is derived from an EMBL/GenBank/DDBJ whole genome shotgun (WGS) entry which is preliminary data.</text>
</comment>
<evidence type="ECO:0000256" key="1">
    <source>
        <dbReference type="ARBA" id="ARBA00010613"/>
    </source>
</evidence>
<dbReference type="InterPro" id="IPR036526">
    <property type="entry name" value="C-N_Hydrolase_sf"/>
</dbReference>
<dbReference type="AlphaFoldDB" id="A0A0P6XZB4"/>
<sequence>MQLSVALGQIDLVLGDRDANLATVRKLAAQAELAGADLLVLPELWGTGYLLEQAHELSDPLGKGLFEEVAVLAARHHLAIVGSLLERDGEQVYNTATLYDAQGKRLHHYRKTHLIGLMNEDQYLGAGQQAEVFEAAWGTSACAICYDLRFPELFRRYALAGAEVIIIPAEWPTARIEHWRTLLGARAIENQAVVIACNRVGSDRANQFGGASMLIDPWGTVLVEGDDQAGLLTATVDLDTVAKARNFLPVFRDRRVDLY</sequence>
<dbReference type="PROSITE" id="PS01227">
    <property type="entry name" value="UPF0012"/>
    <property type="match status" value="1"/>
</dbReference>
<dbReference type="PANTHER" id="PTHR23088:SF27">
    <property type="entry name" value="DEAMINATED GLUTATHIONE AMIDASE"/>
    <property type="match status" value="1"/>
</dbReference>
<dbReference type="Pfam" id="PF00795">
    <property type="entry name" value="CN_hydrolase"/>
    <property type="match status" value="1"/>
</dbReference>
<dbReference type="Proteomes" id="UP000050277">
    <property type="component" value="Unassembled WGS sequence"/>
</dbReference>
<dbReference type="SUPFAM" id="SSF56317">
    <property type="entry name" value="Carbon-nitrogen hydrolase"/>
    <property type="match status" value="1"/>
</dbReference>
<dbReference type="EMBL" id="LGKP01000025">
    <property type="protein sequence ID" value="KPL85380.1"/>
    <property type="molecule type" value="Genomic_DNA"/>
</dbReference>
<organism evidence="3 4">
    <name type="scientific">Herpetosiphon geysericola</name>
    <dbReference type="NCBI Taxonomy" id="70996"/>
    <lineage>
        <taxon>Bacteria</taxon>
        <taxon>Bacillati</taxon>
        <taxon>Chloroflexota</taxon>
        <taxon>Chloroflexia</taxon>
        <taxon>Herpetosiphonales</taxon>
        <taxon>Herpetosiphonaceae</taxon>
        <taxon>Herpetosiphon</taxon>
    </lineage>
</organism>